<dbReference type="SUPFAM" id="SSF53335">
    <property type="entry name" value="S-adenosyl-L-methionine-dependent methyltransferases"/>
    <property type="match status" value="1"/>
</dbReference>
<dbReference type="PROSITE" id="PS51687">
    <property type="entry name" value="SAM_MT_RNA_M5U"/>
    <property type="match status" value="1"/>
</dbReference>
<dbReference type="Pfam" id="PF05958">
    <property type="entry name" value="tRNA_U5-meth_tr"/>
    <property type="match status" value="1"/>
</dbReference>
<comment type="caution">
    <text evidence="7">The sequence shown here is derived from an EMBL/GenBank/DDBJ whole genome shotgun (WGS) entry which is preliminary data.</text>
</comment>
<dbReference type="CDD" id="cd02440">
    <property type="entry name" value="AdoMet_MTases"/>
    <property type="match status" value="1"/>
</dbReference>
<feature type="binding site" evidence="4">
    <location>
        <position position="385"/>
    </location>
    <ligand>
        <name>S-adenosyl-L-methionine</name>
        <dbReference type="ChEBI" id="CHEBI:59789"/>
    </ligand>
</feature>
<dbReference type="PROSITE" id="PS50926">
    <property type="entry name" value="TRAM"/>
    <property type="match status" value="1"/>
</dbReference>
<dbReference type="eggNOG" id="COG2265">
    <property type="taxonomic scope" value="Bacteria"/>
</dbReference>
<name>A0A0M2PZT4_PROHO</name>
<reference evidence="7" key="1">
    <citation type="submission" date="2012-04" db="EMBL/GenBank/DDBJ databases">
        <authorList>
            <person name="Borisov I.G."/>
            <person name="Ivanikova N.V."/>
            <person name="Pinevich A.V."/>
        </authorList>
    </citation>
    <scope>NUCLEOTIDE SEQUENCE</scope>
    <source>
        <strain evidence="7">CALU 1027</strain>
    </source>
</reference>
<dbReference type="Gene3D" id="3.40.50.150">
    <property type="entry name" value="Vaccinia Virus protein VP39"/>
    <property type="match status" value="1"/>
</dbReference>
<feature type="active site" evidence="5">
    <location>
        <position position="412"/>
    </location>
</feature>
<dbReference type="PANTHER" id="PTHR11061">
    <property type="entry name" value="RNA M5U METHYLTRANSFERASE"/>
    <property type="match status" value="1"/>
</dbReference>
<dbReference type="InterPro" id="IPR030390">
    <property type="entry name" value="MeTrfase_TrmA_AS"/>
</dbReference>
<dbReference type="SUPFAM" id="SSF50249">
    <property type="entry name" value="Nucleic acid-binding proteins"/>
    <property type="match status" value="1"/>
</dbReference>
<dbReference type="Gene3D" id="2.40.50.1070">
    <property type="match status" value="1"/>
</dbReference>
<keyword evidence="3 4" id="KW-0949">S-adenosyl-L-methionine</keyword>
<dbReference type="GO" id="GO:0070041">
    <property type="term" value="F:rRNA (uridine-C5-)-methyltransferase activity"/>
    <property type="evidence" value="ECO:0007669"/>
    <property type="project" value="TreeGrafter"/>
</dbReference>
<dbReference type="FunFam" id="3.40.50.150:FF:000009">
    <property type="entry name" value="23S rRNA (Uracil(1939)-C(5))-methyltransferase RlmD"/>
    <property type="match status" value="1"/>
</dbReference>
<keyword evidence="1 4" id="KW-0489">Methyltransferase</keyword>
<dbReference type="GO" id="GO:0070475">
    <property type="term" value="P:rRNA base methylation"/>
    <property type="evidence" value="ECO:0007669"/>
    <property type="project" value="TreeGrafter"/>
</dbReference>
<dbReference type="Pfam" id="PF01938">
    <property type="entry name" value="TRAM"/>
    <property type="match status" value="1"/>
</dbReference>
<dbReference type="InterPro" id="IPR002792">
    <property type="entry name" value="TRAM_dom"/>
</dbReference>
<dbReference type="InterPro" id="IPR010280">
    <property type="entry name" value="U5_MeTrfase_fam"/>
</dbReference>
<feature type="binding site" evidence="4">
    <location>
        <position position="336"/>
    </location>
    <ligand>
        <name>S-adenosyl-L-methionine</name>
        <dbReference type="ChEBI" id="CHEBI:59789"/>
    </ligand>
</feature>
<proteinExistence type="inferred from homology"/>
<dbReference type="EMBL" id="AJTX02000004">
    <property type="protein sequence ID" value="KKJ00578.1"/>
    <property type="molecule type" value="Genomic_DNA"/>
</dbReference>
<comment type="similarity">
    <text evidence="4">Belongs to the class I-like SAM-binding methyltransferase superfamily. RNA M5U methyltransferase family.</text>
</comment>
<dbReference type="InterPro" id="IPR029063">
    <property type="entry name" value="SAM-dependent_MTases_sf"/>
</dbReference>
<dbReference type="Proteomes" id="UP000034681">
    <property type="component" value="Unassembled WGS sequence"/>
</dbReference>
<dbReference type="NCBIfam" id="TIGR00479">
    <property type="entry name" value="rumA"/>
    <property type="match status" value="1"/>
</dbReference>
<organism evidence="7 8">
    <name type="scientific">Prochlorothrix hollandica PCC 9006 = CALU 1027</name>
    <dbReference type="NCBI Taxonomy" id="317619"/>
    <lineage>
        <taxon>Bacteria</taxon>
        <taxon>Bacillati</taxon>
        <taxon>Cyanobacteriota</taxon>
        <taxon>Cyanophyceae</taxon>
        <taxon>Prochlorotrichales</taxon>
        <taxon>Prochlorotrichaceae</taxon>
        <taxon>Prochlorothrix</taxon>
    </lineage>
</organism>
<feature type="binding site" evidence="4">
    <location>
        <position position="286"/>
    </location>
    <ligand>
        <name>S-adenosyl-L-methionine</name>
        <dbReference type="ChEBI" id="CHEBI:59789"/>
    </ligand>
</feature>
<evidence type="ECO:0000313" key="7">
    <source>
        <dbReference type="EMBL" id="KKJ00578.1"/>
    </source>
</evidence>
<dbReference type="AlphaFoldDB" id="A0A0M2PZT4"/>
<dbReference type="RefSeq" id="WP_026099326.1">
    <property type="nucleotide sequence ID" value="NZ_KB235933.1"/>
</dbReference>
<dbReference type="FunFam" id="2.40.50.1070:FF:000003">
    <property type="entry name" value="23S rRNA (Uracil-5-)-methyltransferase RumA"/>
    <property type="match status" value="1"/>
</dbReference>
<keyword evidence="2 4" id="KW-0808">Transferase</keyword>
<gene>
    <name evidence="7" type="ORF">PROH_11090</name>
</gene>
<keyword evidence="8" id="KW-1185">Reference proteome</keyword>
<feature type="domain" description="TRAM" evidence="6">
    <location>
        <begin position="3"/>
        <end position="61"/>
    </location>
</feature>
<dbReference type="Gene3D" id="2.40.50.140">
    <property type="entry name" value="Nucleic acid-binding proteins"/>
    <property type="match status" value="1"/>
</dbReference>
<protein>
    <submittedName>
        <fullName evidence="7">RNA methyltransferase</fullName>
    </submittedName>
</protein>
<dbReference type="FunFam" id="2.40.50.140:FF:000097">
    <property type="entry name" value="23S rRNA (uracil(1939)-C(5))-methyltransferase RlmD"/>
    <property type="match status" value="1"/>
</dbReference>
<sequence length="456" mass="51449">MNHWKQGDYIEVLIDDLSAQGEGVGRVDGRVVFVPDSVPGDRAKIHLTRVKRQYAHGKIHRLLEISPHRVLPACIVADKCGGCQWQTVDYDYQVKAKEDQVRQALQRIGHFEDPPVDALLPGTEPLGYRNKSTYPLGLSKTGQVQAGYYRKQSHRLINLNQCPVQDSRLDPLLAGVKQDLQAQEWTIYDETQQRGQLRHLSLRQGRRTGEQLLTLVSTDWDLPGAEEQAEIWLQRYPHLVGVNLNHNPHHTNAIFGSKSRCLGGRDYLEESFGGLQFQIRGDTFFQIYTEQAEALLDVIAEVLHLDGTEVLLDAYCGVGTLSLPLAQSCREVIGIEVQPEAIAQAEVNARLNGITNSQFWIGTVEEVLPQWQGRMTRLPNVVLLDPPRKGCDRQVLDQLLELQPQRIVYISCKPSTLARDLKILCDSGSYRLVRVQPADFFPQTPHVECVAFLEQC</sequence>
<evidence type="ECO:0000256" key="5">
    <source>
        <dbReference type="PROSITE-ProRule" id="PRU10015"/>
    </source>
</evidence>
<accession>A0A0M2PZT4</accession>
<feature type="active site" description="Nucleophile" evidence="4">
    <location>
        <position position="412"/>
    </location>
</feature>
<evidence type="ECO:0000256" key="1">
    <source>
        <dbReference type="ARBA" id="ARBA00022603"/>
    </source>
</evidence>
<evidence type="ECO:0000256" key="2">
    <source>
        <dbReference type="ARBA" id="ARBA00022679"/>
    </source>
</evidence>
<dbReference type="PROSITE" id="PS01230">
    <property type="entry name" value="TRMA_1"/>
    <property type="match status" value="1"/>
</dbReference>
<evidence type="ECO:0000259" key="6">
    <source>
        <dbReference type="PROSITE" id="PS50926"/>
    </source>
</evidence>
<dbReference type="STRING" id="317619.GCA_000332315_00990"/>
<dbReference type="OrthoDB" id="9804590at2"/>
<evidence type="ECO:0000256" key="3">
    <source>
        <dbReference type="ARBA" id="ARBA00022691"/>
    </source>
</evidence>
<feature type="binding site" evidence="4">
    <location>
        <position position="315"/>
    </location>
    <ligand>
        <name>S-adenosyl-L-methionine</name>
        <dbReference type="ChEBI" id="CHEBI:59789"/>
    </ligand>
</feature>
<evidence type="ECO:0000313" key="8">
    <source>
        <dbReference type="Proteomes" id="UP000034681"/>
    </source>
</evidence>
<dbReference type="PANTHER" id="PTHR11061:SF30">
    <property type="entry name" value="TRNA (URACIL(54)-C(5))-METHYLTRANSFERASE"/>
    <property type="match status" value="1"/>
</dbReference>
<evidence type="ECO:0000256" key="4">
    <source>
        <dbReference type="PROSITE-ProRule" id="PRU01024"/>
    </source>
</evidence>
<dbReference type="InterPro" id="IPR012340">
    <property type="entry name" value="NA-bd_OB-fold"/>
</dbReference>